<name>A0A4R9LV96_9LEPT</name>
<dbReference type="AlphaFoldDB" id="A0A4R9LV96"/>
<dbReference type="InterPro" id="IPR011002">
    <property type="entry name" value="FliG_a-hlx"/>
</dbReference>
<proteinExistence type="predicted"/>
<keyword evidence="2" id="KW-1185">Reference proteome</keyword>
<dbReference type="EMBL" id="RQHW01000079">
    <property type="protein sequence ID" value="TGN17054.1"/>
    <property type="molecule type" value="Genomic_DNA"/>
</dbReference>
<evidence type="ECO:0000313" key="1">
    <source>
        <dbReference type="EMBL" id="TGN17054.1"/>
    </source>
</evidence>
<sequence length="109" mass="12234">MSDSDQVLEKIGQLSYFDNLALYYLCIETPPQTLALAFLQMNEKICGSMLGVLDVKRRKYVHELMAMQKDASLEDKEAAANGLLLIADGLISRNLIVKKGQFFFGTKKD</sequence>
<dbReference type="RefSeq" id="WP_135761961.1">
    <property type="nucleotide sequence ID" value="NZ_RQHW01000079.1"/>
</dbReference>
<evidence type="ECO:0000313" key="2">
    <source>
        <dbReference type="Proteomes" id="UP000298058"/>
    </source>
</evidence>
<accession>A0A4R9LV96</accession>
<organism evidence="1 2">
    <name type="scientific">Leptospira idonii</name>
    <dbReference type="NCBI Taxonomy" id="1193500"/>
    <lineage>
        <taxon>Bacteria</taxon>
        <taxon>Pseudomonadati</taxon>
        <taxon>Spirochaetota</taxon>
        <taxon>Spirochaetia</taxon>
        <taxon>Leptospirales</taxon>
        <taxon>Leptospiraceae</taxon>
        <taxon>Leptospira</taxon>
    </lineage>
</organism>
<gene>
    <name evidence="1" type="ORF">EHS15_17885</name>
</gene>
<dbReference type="OrthoDB" id="329569at2"/>
<reference evidence="1" key="1">
    <citation type="journal article" date="2019" name="PLoS Negl. Trop. Dis.">
        <title>Revisiting the worldwide diversity of Leptospira species in the environment.</title>
        <authorList>
            <person name="Vincent A.T."/>
            <person name="Schiettekatte O."/>
            <person name="Bourhy P."/>
            <person name="Veyrier F.J."/>
            <person name="Picardeau M."/>
        </authorList>
    </citation>
    <scope>NUCLEOTIDE SEQUENCE [LARGE SCALE GENOMIC DNA]</scope>
    <source>
        <strain evidence="1">201300427</strain>
    </source>
</reference>
<comment type="caution">
    <text evidence="1">The sequence shown here is derived from an EMBL/GenBank/DDBJ whole genome shotgun (WGS) entry which is preliminary data.</text>
</comment>
<protein>
    <submittedName>
        <fullName evidence="1">Uncharacterized protein</fullName>
    </submittedName>
</protein>
<dbReference type="Proteomes" id="UP000298058">
    <property type="component" value="Unassembled WGS sequence"/>
</dbReference>
<dbReference type="SUPFAM" id="SSF48029">
    <property type="entry name" value="FliG"/>
    <property type="match status" value="1"/>
</dbReference>